<evidence type="ECO:0000256" key="3">
    <source>
        <dbReference type="ARBA" id="ARBA00022679"/>
    </source>
</evidence>
<feature type="transmembrane region" description="Helical" evidence="8">
    <location>
        <begin position="222"/>
        <end position="247"/>
    </location>
</feature>
<sequence>MDDDSRDDSWGVMQSLTEIYDKHLVSVQLMRNYGQHNTLMCGLGLARGAYVVTMDDDLQNPPKEIPKMLDHIRLEGLDLVYGCPDNRSHAAWRNLGASVVWRFYRTVFRNPVTPTPFRIMRRQLARSVLFYELNFTYLDGLLAWCTSRIGSVTVEHHARSQGRSGYSVSKLLGLALNLYTNFSLIPLQAVSALGFATASTGFLVGLYYLVQFLISNIVVPGYASTIIAILLLGGAQLLALGVIGEYLGRLHLNVNRKPQYVIRQVTRSATLSSTGPDHA</sequence>
<dbReference type="Gene3D" id="3.90.550.10">
    <property type="entry name" value="Spore Coat Polysaccharide Biosynthesis Protein SpsA, Chain A"/>
    <property type="match status" value="1"/>
</dbReference>
<dbReference type="PANTHER" id="PTHR48090">
    <property type="entry name" value="UNDECAPRENYL-PHOSPHATE 4-DEOXY-4-FORMAMIDO-L-ARABINOSE TRANSFERASE-RELATED"/>
    <property type="match status" value="1"/>
</dbReference>
<evidence type="ECO:0000256" key="4">
    <source>
        <dbReference type="ARBA" id="ARBA00022692"/>
    </source>
</evidence>
<accession>A0A935UIN5</accession>
<keyword evidence="4 8" id="KW-0812">Transmembrane</keyword>
<evidence type="ECO:0000256" key="8">
    <source>
        <dbReference type="SAM" id="Phobius"/>
    </source>
</evidence>
<comment type="caution">
    <text evidence="10">The sequence shown here is derived from an EMBL/GenBank/DDBJ whole genome shotgun (WGS) entry which is preliminary data.</text>
</comment>
<reference evidence="10 11" key="1">
    <citation type="submission" date="2020-10" db="EMBL/GenBank/DDBJ databases">
        <title>Connecting structure to function with the recovery of over 1000 high-quality activated sludge metagenome-assembled genomes encoding full-length rRNA genes using long-read sequencing.</title>
        <authorList>
            <person name="Singleton C.M."/>
            <person name="Petriglieri F."/>
            <person name="Kristensen J.M."/>
            <person name="Kirkegaard R.H."/>
            <person name="Michaelsen T.Y."/>
            <person name="Andersen M.H."/>
            <person name="Karst S.M."/>
            <person name="Dueholm M.S."/>
            <person name="Nielsen P.H."/>
            <person name="Albertsen M."/>
        </authorList>
    </citation>
    <scope>NUCLEOTIDE SEQUENCE [LARGE SCALE GENOMIC DNA]</scope>
    <source>
        <strain evidence="10">EsbW_18-Q3-R4-48_BATAC.285</strain>
    </source>
</reference>
<keyword evidence="2" id="KW-0328">Glycosyltransferase</keyword>
<feature type="domain" description="Glycosyltransferase 2-like" evidence="9">
    <location>
        <begin position="1"/>
        <end position="111"/>
    </location>
</feature>
<dbReference type="AlphaFoldDB" id="A0A935UIN5"/>
<evidence type="ECO:0000256" key="1">
    <source>
        <dbReference type="ARBA" id="ARBA00022475"/>
    </source>
</evidence>
<proteinExistence type="predicted"/>
<dbReference type="Proteomes" id="UP000697998">
    <property type="component" value="Unassembled WGS sequence"/>
</dbReference>
<dbReference type="GO" id="GO:0005886">
    <property type="term" value="C:plasma membrane"/>
    <property type="evidence" value="ECO:0007669"/>
    <property type="project" value="TreeGrafter"/>
</dbReference>
<dbReference type="EMBL" id="JADJMH010000025">
    <property type="protein sequence ID" value="MBK7676805.1"/>
    <property type="molecule type" value="Genomic_DNA"/>
</dbReference>
<dbReference type="SUPFAM" id="SSF53448">
    <property type="entry name" value="Nucleotide-diphospho-sugar transferases"/>
    <property type="match status" value="1"/>
</dbReference>
<dbReference type="PANTHER" id="PTHR48090:SF3">
    <property type="entry name" value="UNDECAPRENYL-PHOSPHATE 4-DEOXY-4-FORMAMIDO-L-ARABINOSE TRANSFERASE"/>
    <property type="match status" value="1"/>
</dbReference>
<feature type="transmembrane region" description="Helical" evidence="8">
    <location>
        <begin position="189"/>
        <end position="210"/>
    </location>
</feature>
<evidence type="ECO:0000313" key="10">
    <source>
        <dbReference type="EMBL" id="MBK7676805.1"/>
    </source>
</evidence>
<evidence type="ECO:0000256" key="7">
    <source>
        <dbReference type="ARBA" id="ARBA00023136"/>
    </source>
</evidence>
<keyword evidence="6 8" id="KW-1133">Transmembrane helix</keyword>
<evidence type="ECO:0000256" key="5">
    <source>
        <dbReference type="ARBA" id="ARBA00022985"/>
    </source>
</evidence>
<keyword evidence="7 8" id="KW-0472">Membrane</keyword>
<keyword evidence="1" id="KW-1003">Cell membrane</keyword>
<keyword evidence="5" id="KW-0448">Lipopolysaccharide biosynthesis</keyword>
<evidence type="ECO:0000256" key="2">
    <source>
        <dbReference type="ARBA" id="ARBA00022676"/>
    </source>
</evidence>
<protein>
    <submittedName>
        <fullName evidence="10">Glycosyltransferase</fullName>
    </submittedName>
</protein>
<dbReference type="GO" id="GO:0099621">
    <property type="term" value="F:undecaprenyl-phosphate 4-deoxy-4-formamido-L-arabinose transferase activity"/>
    <property type="evidence" value="ECO:0007669"/>
    <property type="project" value="TreeGrafter"/>
</dbReference>
<dbReference type="InterPro" id="IPR050256">
    <property type="entry name" value="Glycosyltransferase_2"/>
</dbReference>
<evidence type="ECO:0000313" key="11">
    <source>
        <dbReference type="Proteomes" id="UP000697998"/>
    </source>
</evidence>
<evidence type="ECO:0000256" key="6">
    <source>
        <dbReference type="ARBA" id="ARBA00022989"/>
    </source>
</evidence>
<dbReference type="InterPro" id="IPR029044">
    <property type="entry name" value="Nucleotide-diphossugar_trans"/>
</dbReference>
<organism evidence="10 11">
    <name type="scientific">Candidatus Accumulibacter proximus</name>
    <dbReference type="NCBI Taxonomy" id="2954385"/>
    <lineage>
        <taxon>Bacteria</taxon>
        <taxon>Pseudomonadati</taxon>
        <taxon>Pseudomonadota</taxon>
        <taxon>Betaproteobacteria</taxon>
        <taxon>Candidatus Accumulibacter</taxon>
    </lineage>
</organism>
<evidence type="ECO:0000259" key="9">
    <source>
        <dbReference type="Pfam" id="PF00535"/>
    </source>
</evidence>
<dbReference type="Pfam" id="PF00535">
    <property type="entry name" value="Glycos_transf_2"/>
    <property type="match status" value="1"/>
</dbReference>
<name>A0A935UIN5_9PROT</name>
<dbReference type="InterPro" id="IPR001173">
    <property type="entry name" value="Glyco_trans_2-like"/>
</dbReference>
<gene>
    <name evidence="10" type="ORF">IPJ27_19725</name>
</gene>
<keyword evidence="3" id="KW-0808">Transferase</keyword>
<dbReference type="GO" id="GO:0009103">
    <property type="term" value="P:lipopolysaccharide biosynthetic process"/>
    <property type="evidence" value="ECO:0007669"/>
    <property type="project" value="UniProtKB-KW"/>
</dbReference>